<evidence type="ECO:0000313" key="6">
    <source>
        <dbReference type="EMBL" id="KOO29182.1"/>
    </source>
</evidence>
<feature type="binding site" evidence="2">
    <location>
        <position position="72"/>
    </location>
    <ligand>
        <name>Fe cation</name>
        <dbReference type="ChEBI" id="CHEBI:24875"/>
    </ligand>
</feature>
<dbReference type="PIRSF" id="PIRSF006232">
    <property type="entry name" value="Pirin"/>
    <property type="match status" value="1"/>
</dbReference>
<dbReference type="Gene3D" id="2.60.120.10">
    <property type="entry name" value="Jelly Rolls"/>
    <property type="match status" value="2"/>
</dbReference>
<gene>
    <name evidence="6" type="ORF">Ctob_007975</name>
</gene>
<keyword evidence="2" id="KW-0479">Metal-binding</keyword>
<dbReference type="Pfam" id="PF05726">
    <property type="entry name" value="Pirin_C"/>
    <property type="match status" value="1"/>
</dbReference>
<organism evidence="6 7">
    <name type="scientific">Chrysochromulina tobinii</name>
    <dbReference type="NCBI Taxonomy" id="1460289"/>
    <lineage>
        <taxon>Eukaryota</taxon>
        <taxon>Haptista</taxon>
        <taxon>Haptophyta</taxon>
        <taxon>Prymnesiophyceae</taxon>
        <taxon>Prymnesiales</taxon>
        <taxon>Chrysochromulinaceae</taxon>
        <taxon>Chrysochromulina</taxon>
    </lineage>
</organism>
<sequence length="320" mass="34553">MAAAAVASPPSWKVVKRIMPAPRAHWVGNGFQVFPVFANLAFTNELSPWLMFDYAAPKYFKPTTERLGVGQHPHRGFETVTIAFQGGVEHSDSMGHKDVIGAGDVQWMTAGRGIIHEEYHSTDFAKTGGTFEMCQLWLNLPAVHKMHAPRYQPILSGAIPVVPLRSAPVEACATGGKSAEPPPDEGLGSARIIAGELYGTRGPAHTLSDVELWDLHLPVEGRTVLLHVPEGHTTIIFVRKGMIALGGAADEQTVGPQGVALLTREGTAIRLTAKQPETQVLLLGGMPLDEPIAAEGPFVMNSRSEIMQARMDYQNGKMGR</sequence>
<evidence type="ECO:0000256" key="2">
    <source>
        <dbReference type="PIRSR" id="PIRSR006232-1"/>
    </source>
</evidence>
<reference evidence="7" key="1">
    <citation type="journal article" date="2015" name="PLoS Genet.">
        <title>Genome Sequence and Transcriptome Analyses of Chrysochromulina tobin: Metabolic Tools for Enhanced Algal Fitness in the Prominent Order Prymnesiales (Haptophyceae).</title>
        <authorList>
            <person name="Hovde B.T."/>
            <person name="Deodato C.R."/>
            <person name="Hunsperger H.M."/>
            <person name="Ryken S.A."/>
            <person name="Yost W."/>
            <person name="Jha R.K."/>
            <person name="Patterson J."/>
            <person name="Monnat R.J. Jr."/>
            <person name="Barlow S.B."/>
            <person name="Starkenburg S.R."/>
            <person name="Cattolico R.A."/>
        </authorList>
    </citation>
    <scope>NUCLEOTIDE SEQUENCE</scope>
    <source>
        <strain evidence="7">CCMP291</strain>
    </source>
</reference>
<feature type="binding site" evidence="2">
    <location>
        <position position="74"/>
    </location>
    <ligand>
        <name>Fe cation</name>
        <dbReference type="ChEBI" id="CHEBI:24875"/>
    </ligand>
</feature>
<dbReference type="InterPro" id="IPR012093">
    <property type="entry name" value="Pirin"/>
</dbReference>
<dbReference type="PANTHER" id="PTHR43594">
    <property type="entry name" value="QUERCETIN 2,3-DIOXYGENASE"/>
    <property type="match status" value="1"/>
</dbReference>
<feature type="binding site" evidence="2">
    <location>
        <position position="116"/>
    </location>
    <ligand>
        <name>Fe cation</name>
        <dbReference type="ChEBI" id="CHEBI:24875"/>
    </ligand>
</feature>
<keyword evidence="2" id="KW-0408">Iron</keyword>
<feature type="domain" description="Pirin N-terminal" evidence="4">
    <location>
        <begin position="36"/>
        <end position="138"/>
    </location>
</feature>
<evidence type="ECO:0000256" key="1">
    <source>
        <dbReference type="ARBA" id="ARBA00008416"/>
    </source>
</evidence>
<dbReference type="SUPFAM" id="SSF51182">
    <property type="entry name" value="RmlC-like cupins"/>
    <property type="match status" value="1"/>
</dbReference>
<protein>
    <submittedName>
        <fullName evidence="6">Pirin-related protein</fullName>
    </submittedName>
</protein>
<dbReference type="InterPro" id="IPR011051">
    <property type="entry name" value="RmlC_Cupin_sf"/>
</dbReference>
<proteinExistence type="inferred from homology"/>
<evidence type="ECO:0000259" key="5">
    <source>
        <dbReference type="Pfam" id="PF05726"/>
    </source>
</evidence>
<dbReference type="OrthoDB" id="198735at2759"/>
<comment type="cofactor">
    <cofactor evidence="2">
        <name>Fe cation</name>
        <dbReference type="ChEBI" id="CHEBI:24875"/>
    </cofactor>
    <text evidence="2">Binds 1 Fe cation per subunit.</text>
</comment>
<comment type="caution">
    <text evidence="6">The sequence shown here is derived from an EMBL/GenBank/DDBJ whole genome shotgun (WGS) entry which is preliminary data.</text>
</comment>
<evidence type="ECO:0000256" key="3">
    <source>
        <dbReference type="RuleBase" id="RU003457"/>
    </source>
</evidence>
<keyword evidence="7" id="KW-1185">Reference proteome</keyword>
<dbReference type="InterPro" id="IPR014710">
    <property type="entry name" value="RmlC-like_jellyroll"/>
</dbReference>
<comment type="similarity">
    <text evidence="1 3">Belongs to the pirin family.</text>
</comment>
<dbReference type="InterPro" id="IPR053186">
    <property type="entry name" value="QDO-related"/>
</dbReference>
<feature type="domain" description="Pirin C-terminal" evidence="5">
    <location>
        <begin position="213"/>
        <end position="319"/>
    </location>
</feature>
<dbReference type="AlphaFoldDB" id="A0A0M0JS90"/>
<evidence type="ECO:0000259" key="4">
    <source>
        <dbReference type="Pfam" id="PF02678"/>
    </source>
</evidence>
<dbReference type="InterPro" id="IPR003829">
    <property type="entry name" value="Pirin_N_dom"/>
</dbReference>
<evidence type="ECO:0000313" key="7">
    <source>
        <dbReference type="Proteomes" id="UP000037460"/>
    </source>
</evidence>
<accession>A0A0M0JS90</accession>
<dbReference type="InterPro" id="IPR008778">
    <property type="entry name" value="Pirin_C_dom"/>
</dbReference>
<dbReference type="Pfam" id="PF02678">
    <property type="entry name" value="Pirin"/>
    <property type="match status" value="1"/>
</dbReference>
<dbReference type="GO" id="GO:0046872">
    <property type="term" value="F:metal ion binding"/>
    <property type="evidence" value="ECO:0007669"/>
    <property type="project" value="UniProtKB-KW"/>
</dbReference>
<feature type="binding site" evidence="2">
    <location>
        <position position="118"/>
    </location>
    <ligand>
        <name>Fe cation</name>
        <dbReference type="ChEBI" id="CHEBI:24875"/>
    </ligand>
</feature>
<dbReference type="CDD" id="cd02909">
    <property type="entry name" value="cupin_pirin_N"/>
    <property type="match status" value="1"/>
</dbReference>
<name>A0A0M0JS90_9EUKA</name>
<dbReference type="Proteomes" id="UP000037460">
    <property type="component" value="Unassembled WGS sequence"/>
</dbReference>
<dbReference type="PANTHER" id="PTHR43594:SF1">
    <property type="entry name" value="QUERCETIN 2,3-DIOXYGENASE PA2418-RELATED"/>
    <property type="match status" value="1"/>
</dbReference>
<dbReference type="CDD" id="cd02247">
    <property type="entry name" value="cupin_pirin_C"/>
    <property type="match status" value="1"/>
</dbReference>
<dbReference type="EMBL" id="JWZX01002452">
    <property type="protein sequence ID" value="KOO29182.1"/>
    <property type="molecule type" value="Genomic_DNA"/>
</dbReference>